<keyword evidence="3" id="KW-1185">Reference proteome</keyword>
<dbReference type="AlphaFoldDB" id="A0A8J2FSK1"/>
<gene>
    <name evidence="2" type="ORF">MPNT_200043</name>
</gene>
<accession>A0A8J2FSK1</accession>
<feature type="region of interest" description="Disordered" evidence="1">
    <location>
        <begin position="53"/>
        <end position="75"/>
    </location>
</feature>
<sequence length="75" mass="8333">MYFEGQGRRDYPVMDRAEITDGIGGQFFFSIATHAQEVPISCKEFAGKPGGFENSCGVARDTPRPVGHPRKNPRF</sequence>
<evidence type="ECO:0000256" key="1">
    <source>
        <dbReference type="SAM" id="MobiDB-lite"/>
    </source>
</evidence>
<evidence type="ECO:0000313" key="2">
    <source>
        <dbReference type="EMBL" id="CAF0697057.1"/>
    </source>
</evidence>
<reference evidence="2" key="1">
    <citation type="submission" date="2021-02" db="EMBL/GenBank/DDBJ databases">
        <authorList>
            <person name="Cremers G."/>
            <person name="Picone N."/>
        </authorList>
    </citation>
    <scope>NUCLEOTIDE SEQUENCE</scope>
    <source>
        <strain evidence="2">PQ17</strain>
    </source>
</reference>
<comment type="caution">
    <text evidence="2">The sequence shown here is derived from an EMBL/GenBank/DDBJ whole genome shotgun (WGS) entry which is preliminary data.</text>
</comment>
<dbReference type="EMBL" id="CAJNOB010000013">
    <property type="protein sequence ID" value="CAF0697057.1"/>
    <property type="molecule type" value="Genomic_DNA"/>
</dbReference>
<protein>
    <submittedName>
        <fullName evidence="2">Uncharacterized protein</fullName>
    </submittedName>
</protein>
<name>A0A8J2FSK1_9BACT</name>
<evidence type="ECO:0000313" key="3">
    <source>
        <dbReference type="Proteomes" id="UP000663859"/>
    </source>
</evidence>
<proteinExistence type="predicted"/>
<organism evidence="2 3">
    <name type="scientific">Candidatus Methylacidithermus pantelleriae</name>
    <dbReference type="NCBI Taxonomy" id="2744239"/>
    <lineage>
        <taxon>Bacteria</taxon>
        <taxon>Pseudomonadati</taxon>
        <taxon>Verrucomicrobiota</taxon>
        <taxon>Methylacidiphilae</taxon>
        <taxon>Methylacidiphilales</taxon>
        <taxon>Methylacidiphilaceae</taxon>
        <taxon>Candidatus Methylacidithermus</taxon>
    </lineage>
</organism>
<dbReference type="Proteomes" id="UP000663859">
    <property type="component" value="Unassembled WGS sequence"/>
</dbReference>